<evidence type="ECO:0000256" key="1">
    <source>
        <dbReference type="SAM" id="MobiDB-lite"/>
    </source>
</evidence>
<reference evidence="2" key="1">
    <citation type="submission" date="2020-11" db="EMBL/GenBank/DDBJ databases">
        <authorList>
            <person name="Whitehead M."/>
        </authorList>
    </citation>
    <scope>NUCLEOTIDE SEQUENCE</scope>
    <source>
        <strain evidence="2">EGII</strain>
    </source>
</reference>
<organism evidence="2 3">
    <name type="scientific">Ceratitis capitata</name>
    <name type="common">Mediterranean fruit fly</name>
    <name type="synonym">Tephritis capitata</name>
    <dbReference type="NCBI Taxonomy" id="7213"/>
    <lineage>
        <taxon>Eukaryota</taxon>
        <taxon>Metazoa</taxon>
        <taxon>Ecdysozoa</taxon>
        <taxon>Arthropoda</taxon>
        <taxon>Hexapoda</taxon>
        <taxon>Insecta</taxon>
        <taxon>Pterygota</taxon>
        <taxon>Neoptera</taxon>
        <taxon>Endopterygota</taxon>
        <taxon>Diptera</taxon>
        <taxon>Brachycera</taxon>
        <taxon>Muscomorpha</taxon>
        <taxon>Tephritoidea</taxon>
        <taxon>Tephritidae</taxon>
        <taxon>Ceratitis</taxon>
        <taxon>Ceratitis</taxon>
    </lineage>
</organism>
<dbReference type="EMBL" id="CAJHJT010000001">
    <property type="protein sequence ID" value="CAD6996511.1"/>
    <property type="molecule type" value="Genomic_DNA"/>
</dbReference>
<comment type="caution">
    <text evidence="2">The sequence shown here is derived from an EMBL/GenBank/DDBJ whole genome shotgun (WGS) entry which is preliminary data.</text>
</comment>
<proteinExistence type="predicted"/>
<keyword evidence="3" id="KW-1185">Reference proteome</keyword>
<dbReference type="Proteomes" id="UP000606786">
    <property type="component" value="Unassembled WGS sequence"/>
</dbReference>
<name>A0A811UCG9_CERCA</name>
<protein>
    <submittedName>
        <fullName evidence="2">(Mediterranean fruit fly) hypothetical protein</fullName>
    </submittedName>
</protein>
<gene>
    <name evidence="2" type="ORF">CCAP1982_LOCUS5179</name>
</gene>
<dbReference type="AlphaFoldDB" id="A0A811UCG9"/>
<evidence type="ECO:0000313" key="2">
    <source>
        <dbReference type="EMBL" id="CAD6996511.1"/>
    </source>
</evidence>
<feature type="region of interest" description="Disordered" evidence="1">
    <location>
        <begin position="1"/>
        <end position="21"/>
    </location>
</feature>
<accession>A0A811UCG9</accession>
<evidence type="ECO:0000313" key="3">
    <source>
        <dbReference type="Proteomes" id="UP000606786"/>
    </source>
</evidence>
<sequence>MSTKSMHFNDPRNVRFGNKEQSQCKELKATHESEIGGSHAGKFNPYIELAAVSSGKLADLPIKRRSERNRVLIAQ</sequence>